<sequence length="84" mass="9518">MRWCPDHRGGEFNPKSCSFLDFVGCADTGNQALFHPSDGSEQDWIARPLGQPWMGLWIQAMQDPSSVQDDDLRWGVQYSISNTE</sequence>
<accession>A0ABW5JML0</accession>
<keyword evidence="2" id="KW-1185">Reference proteome</keyword>
<reference evidence="2" key="1">
    <citation type="journal article" date="2019" name="Int. J. Syst. Evol. Microbiol.">
        <title>The Global Catalogue of Microorganisms (GCM) 10K type strain sequencing project: providing services to taxonomists for standard genome sequencing and annotation.</title>
        <authorList>
            <consortium name="The Broad Institute Genomics Platform"/>
            <consortium name="The Broad Institute Genome Sequencing Center for Infectious Disease"/>
            <person name="Wu L."/>
            <person name="Ma J."/>
        </authorList>
    </citation>
    <scope>NUCLEOTIDE SEQUENCE [LARGE SCALE GENOMIC DNA]</scope>
    <source>
        <strain evidence="2">KCTC 52042</strain>
    </source>
</reference>
<organism evidence="1 2">
    <name type="scientific">Gracilimonas halophila</name>
    <dbReference type="NCBI Taxonomy" id="1834464"/>
    <lineage>
        <taxon>Bacteria</taxon>
        <taxon>Pseudomonadati</taxon>
        <taxon>Balneolota</taxon>
        <taxon>Balneolia</taxon>
        <taxon>Balneolales</taxon>
        <taxon>Balneolaceae</taxon>
        <taxon>Gracilimonas</taxon>
    </lineage>
</organism>
<protein>
    <submittedName>
        <fullName evidence="1">Uncharacterized protein</fullName>
    </submittedName>
</protein>
<dbReference type="EMBL" id="JBHULI010000025">
    <property type="protein sequence ID" value="MFD2532990.1"/>
    <property type="molecule type" value="Genomic_DNA"/>
</dbReference>
<evidence type="ECO:0000313" key="2">
    <source>
        <dbReference type="Proteomes" id="UP001597460"/>
    </source>
</evidence>
<evidence type="ECO:0000313" key="1">
    <source>
        <dbReference type="EMBL" id="MFD2532990.1"/>
    </source>
</evidence>
<gene>
    <name evidence="1" type="ORF">ACFSVN_11070</name>
</gene>
<comment type="caution">
    <text evidence="1">The sequence shown here is derived from an EMBL/GenBank/DDBJ whole genome shotgun (WGS) entry which is preliminary data.</text>
</comment>
<proteinExistence type="predicted"/>
<dbReference type="RefSeq" id="WP_390302472.1">
    <property type="nucleotide sequence ID" value="NZ_JBHULI010000025.1"/>
</dbReference>
<dbReference type="Proteomes" id="UP001597460">
    <property type="component" value="Unassembled WGS sequence"/>
</dbReference>
<name>A0ABW5JML0_9BACT</name>